<protein>
    <submittedName>
        <fullName evidence="2">ATP synthase CF0 B' subunit</fullName>
    </submittedName>
</protein>
<dbReference type="RefSeq" id="YP_009545358.1">
    <property type="nucleotide sequence ID" value="NC_040135.1"/>
</dbReference>
<evidence type="ECO:0000313" key="2">
    <source>
        <dbReference type="EMBL" id="AYO28512.1"/>
    </source>
</evidence>
<feature type="transmembrane region" description="Helical" evidence="1">
    <location>
        <begin position="20"/>
        <end position="39"/>
    </location>
</feature>
<keyword evidence="2" id="KW-0934">Plastid</keyword>
<organism evidence="2">
    <name type="scientific">Mallomonas splendens</name>
    <dbReference type="NCBI Taxonomy" id="52552"/>
    <lineage>
        <taxon>Eukaryota</taxon>
        <taxon>Sar</taxon>
        <taxon>Stramenopiles</taxon>
        <taxon>Ochrophyta</taxon>
        <taxon>Synurophyceae</taxon>
        <taxon>Synurales</taxon>
        <taxon>Mallomonadaceae</taxon>
        <taxon>Mallomonas</taxon>
    </lineage>
</organism>
<gene>
    <name evidence="2" type="primary">atpG</name>
</gene>
<keyword evidence="1" id="KW-1133">Transmembrane helix</keyword>
<evidence type="ECO:0000256" key="1">
    <source>
        <dbReference type="SAM" id="Phobius"/>
    </source>
</evidence>
<reference evidence="2" key="1">
    <citation type="submission" date="2018-08" db="EMBL/GenBank/DDBJ databases">
        <title>Comparative Plastid Genomics of Synurophyceae: Evolutionary Evidence of Lateral Gene Transfer and Inverted Repeat Dynamics.</title>
        <authorList>
            <person name="Kim J.I."/>
            <person name="Shin H."/>
            <person name="Skaloud P."/>
            <person name="Jung J."/>
            <person name="Yoon H.S."/>
            <person name="Archibald J.M."/>
            <person name="Shin W."/>
        </authorList>
    </citation>
    <scope>NUCLEOTIDE SEQUENCE</scope>
    <source>
        <strain evidence="2">CCMP1782</strain>
    </source>
</reference>
<dbReference type="EMBL" id="MH795131">
    <property type="protein sequence ID" value="AYO28512.1"/>
    <property type="molecule type" value="Genomic_DNA"/>
</dbReference>
<accession>A0A3G2QZX4</accession>
<geneLocation type="plastid" evidence="2"/>
<keyword evidence="1" id="KW-0812">Transmembrane</keyword>
<keyword evidence="1" id="KW-0472">Membrane</keyword>
<dbReference type="GeneID" id="38571862"/>
<name>A0A3G2QZX4_9STRA</name>
<proteinExistence type="predicted"/>
<dbReference type="AlphaFoldDB" id="A0A3G2QZX4"/>
<sequence length="151" mass="17447">MIFSETFLLNGGLFDFDFTFIIETFEFLILSIVVTFGFLSPLSKHLDERAESLNITLRKSTILLTLGYENLINCIDLINSEINELVRQTKLVNNYSNEKFENQILVVQKENNKILTKLKGELSIKSAYVFSKTTNELNSLTNTFFIKKFKL</sequence>